<evidence type="ECO:0000259" key="14">
    <source>
        <dbReference type="Pfam" id="PF03372"/>
    </source>
</evidence>
<evidence type="ECO:0000256" key="10">
    <source>
        <dbReference type="ARBA" id="ARBA00022989"/>
    </source>
</evidence>
<evidence type="ECO:0000256" key="6">
    <source>
        <dbReference type="ARBA" id="ARBA00022723"/>
    </source>
</evidence>
<evidence type="ECO:0000256" key="11">
    <source>
        <dbReference type="ARBA" id="ARBA00023098"/>
    </source>
</evidence>
<evidence type="ECO:0000313" key="16">
    <source>
        <dbReference type="Proteomes" id="UP000614334"/>
    </source>
</evidence>
<evidence type="ECO:0000256" key="4">
    <source>
        <dbReference type="ARBA" id="ARBA00006335"/>
    </source>
</evidence>
<evidence type="ECO:0000256" key="3">
    <source>
        <dbReference type="ARBA" id="ARBA00004991"/>
    </source>
</evidence>
<comment type="caution">
    <text evidence="15">The sequence shown here is derived from an EMBL/GenBank/DDBJ whole genome shotgun (WGS) entry which is preliminary data.</text>
</comment>
<evidence type="ECO:0000256" key="1">
    <source>
        <dbReference type="ARBA" id="ARBA00004141"/>
    </source>
</evidence>
<dbReference type="EMBL" id="JACYCF010000012">
    <property type="protein sequence ID" value="KAF8753863.1"/>
    <property type="molecule type" value="Genomic_DNA"/>
</dbReference>
<accession>A0A8H7I8V2</accession>
<dbReference type="GO" id="GO:0004767">
    <property type="term" value="F:sphingomyelin phosphodiesterase activity"/>
    <property type="evidence" value="ECO:0007669"/>
    <property type="project" value="InterPro"/>
</dbReference>
<keyword evidence="9" id="KW-0746">Sphingolipid metabolism</keyword>
<comment type="pathway">
    <text evidence="2">Lipid metabolism; sphingolipid metabolism.</text>
</comment>
<evidence type="ECO:0000256" key="2">
    <source>
        <dbReference type="ARBA" id="ARBA00004760"/>
    </source>
</evidence>
<evidence type="ECO:0000256" key="7">
    <source>
        <dbReference type="ARBA" id="ARBA00022801"/>
    </source>
</evidence>
<dbReference type="InterPro" id="IPR005135">
    <property type="entry name" value="Endo/exonuclease/phosphatase"/>
</dbReference>
<dbReference type="AlphaFoldDB" id="A0A8H7I8V2"/>
<gene>
    <name evidence="15" type="ORF">RHS01_06586</name>
</gene>
<keyword evidence="10" id="KW-1133">Transmembrane helix</keyword>
<proteinExistence type="inferred from homology"/>
<evidence type="ECO:0000256" key="5">
    <source>
        <dbReference type="ARBA" id="ARBA00022692"/>
    </source>
</evidence>
<feature type="domain" description="Endonuclease/exonuclease/phosphatase" evidence="14">
    <location>
        <begin position="37"/>
        <end position="300"/>
    </location>
</feature>
<dbReference type="InterPro" id="IPR038772">
    <property type="entry name" value="Sph/SMPD2-like"/>
</dbReference>
<organism evidence="15 16">
    <name type="scientific">Rhizoctonia solani</name>
    <dbReference type="NCBI Taxonomy" id="456999"/>
    <lineage>
        <taxon>Eukaryota</taxon>
        <taxon>Fungi</taxon>
        <taxon>Dikarya</taxon>
        <taxon>Basidiomycota</taxon>
        <taxon>Agaricomycotina</taxon>
        <taxon>Agaricomycetes</taxon>
        <taxon>Cantharellales</taxon>
        <taxon>Ceratobasidiaceae</taxon>
        <taxon>Rhizoctonia</taxon>
    </lineage>
</organism>
<evidence type="ECO:0000256" key="8">
    <source>
        <dbReference type="ARBA" id="ARBA00022842"/>
    </source>
</evidence>
<dbReference type="PANTHER" id="PTHR16320">
    <property type="entry name" value="SPHINGOMYELINASE FAMILY MEMBER"/>
    <property type="match status" value="1"/>
</dbReference>
<comment type="pathway">
    <text evidence="3">Sphingolipid metabolism.</text>
</comment>
<dbReference type="Pfam" id="PF03372">
    <property type="entry name" value="Exo_endo_phos"/>
    <property type="match status" value="1"/>
</dbReference>
<dbReference type="GO" id="GO:0006665">
    <property type="term" value="P:sphingolipid metabolic process"/>
    <property type="evidence" value="ECO:0007669"/>
    <property type="project" value="UniProtKB-KW"/>
</dbReference>
<protein>
    <submittedName>
        <fullName evidence="15">DNase I-like protein</fullName>
    </submittedName>
</protein>
<keyword evidence="6" id="KW-0479">Metal-binding</keyword>
<evidence type="ECO:0000256" key="9">
    <source>
        <dbReference type="ARBA" id="ARBA00022919"/>
    </source>
</evidence>
<evidence type="ECO:0000256" key="12">
    <source>
        <dbReference type="ARBA" id="ARBA00023136"/>
    </source>
</evidence>
<comment type="similarity">
    <text evidence="4">Belongs to the neutral sphingomyelinase family.</text>
</comment>
<keyword evidence="8" id="KW-0460">Magnesium</keyword>
<keyword evidence="11" id="KW-0443">Lipid metabolism</keyword>
<dbReference type="GO" id="GO:0046872">
    <property type="term" value="F:metal ion binding"/>
    <property type="evidence" value="ECO:0007669"/>
    <property type="project" value="UniProtKB-KW"/>
</dbReference>
<name>A0A8H7I8V2_9AGAM</name>
<feature type="region of interest" description="Disordered" evidence="13">
    <location>
        <begin position="1"/>
        <end position="23"/>
    </location>
</feature>
<keyword evidence="12" id="KW-0472">Membrane</keyword>
<dbReference type="Gene3D" id="3.60.10.10">
    <property type="entry name" value="Endonuclease/exonuclease/phosphatase"/>
    <property type="match status" value="1"/>
</dbReference>
<dbReference type="Proteomes" id="UP000614334">
    <property type="component" value="Unassembled WGS sequence"/>
</dbReference>
<evidence type="ECO:0000256" key="13">
    <source>
        <dbReference type="SAM" id="MobiDB-lite"/>
    </source>
</evidence>
<reference evidence="15" key="1">
    <citation type="submission" date="2020-09" db="EMBL/GenBank/DDBJ databases">
        <title>Comparative genome analyses of four rice-infecting Rhizoctonia solani isolates reveal extensive enrichment of homogalacturonan modification genes.</title>
        <authorList>
            <person name="Lee D.-Y."/>
            <person name="Jeon J."/>
            <person name="Kim K.-T."/>
            <person name="Cheong K."/>
            <person name="Song H."/>
            <person name="Choi G."/>
            <person name="Ko J."/>
            <person name="Opiyo S.O."/>
            <person name="Zuo S."/>
            <person name="Madhav S."/>
            <person name="Lee Y.-H."/>
            <person name="Wang G.-L."/>
        </authorList>
    </citation>
    <scope>NUCLEOTIDE SEQUENCE</scope>
    <source>
        <strain evidence="15">AG1-IA B2</strain>
    </source>
</reference>
<comment type="subcellular location">
    <subcellularLocation>
        <location evidence="1">Membrane</location>
        <topology evidence="1">Multi-pass membrane protein</topology>
    </subcellularLocation>
</comment>
<dbReference type="PANTHER" id="PTHR16320:SF24">
    <property type="entry name" value="PHOSPHODIESTERASE, PUTATIVE-RELATED"/>
    <property type="match status" value="1"/>
</dbReference>
<evidence type="ECO:0000313" key="15">
    <source>
        <dbReference type="EMBL" id="KAF8753863.1"/>
    </source>
</evidence>
<keyword evidence="7" id="KW-0378">Hydrolase</keyword>
<sequence>MSERDIELSHSRAQPSTDITTAEPLAMDTPDSQLRVLTLNCWGLKFVSKDRVVRTRAIGDEIAASNYDIVGLQELCGALGAGLAIFSRFPIKSTSLHPYSLCGSPLDVAGGDWFVGKAVVGAIIDHPLLGELEIFNTHLFAKGGESPSKPQMAHRLVGAYEFSRRVNISASLGRHVLAVGDFNCVSKSPAMQFIYTMTGLRDAWGSTHGSFVLPQADGVHSPHHAISDRGVTADSPLNSYSKGKVFDEHARKYLGKRLDYILFRPPTSKPAQYTHELRCRDSSVGFTHYVPGTEISFSDHFSVTATFECAPVHRSGQNGHRPITPPGDELLTIDPF</sequence>
<keyword evidence="5" id="KW-0812">Transmembrane</keyword>
<dbReference type="InterPro" id="IPR036691">
    <property type="entry name" value="Endo/exonu/phosph_ase_sf"/>
</dbReference>
<feature type="compositionally biased region" description="Polar residues" evidence="13">
    <location>
        <begin position="11"/>
        <end position="20"/>
    </location>
</feature>
<dbReference type="SUPFAM" id="SSF56219">
    <property type="entry name" value="DNase I-like"/>
    <property type="match status" value="1"/>
</dbReference>
<dbReference type="GO" id="GO:0016020">
    <property type="term" value="C:membrane"/>
    <property type="evidence" value="ECO:0007669"/>
    <property type="project" value="UniProtKB-SubCell"/>
</dbReference>
<feature type="compositionally biased region" description="Basic and acidic residues" evidence="13">
    <location>
        <begin position="1"/>
        <end position="10"/>
    </location>
</feature>